<feature type="region of interest" description="Disordered" evidence="1">
    <location>
        <begin position="373"/>
        <end position="408"/>
    </location>
</feature>
<dbReference type="InterPro" id="IPR014044">
    <property type="entry name" value="CAP_dom"/>
</dbReference>
<dbReference type="CDD" id="cd05380">
    <property type="entry name" value="CAP_euk"/>
    <property type="match status" value="1"/>
</dbReference>
<dbReference type="EMBL" id="JARK01001346">
    <property type="protein sequence ID" value="EYC26233.1"/>
    <property type="molecule type" value="Genomic_DNA"/>
</dbReference>
<evidence type="ECO:0000313" key="3">
    <source>
        <dbReference type="EMBL" id="EYC26233.1"/>
    </source>
</evidence>
<protein>
    <recommendedName>
        <fullName evidence="2">SCP domain-containing protein</fullName>
    </recommendedName>
</protein>
<dbReference type="InterPro" id="IPR035940">
    <property type="entry name" value="CAP_sf"/>
</dbReference>
<feature type="domain" description="SCP" evidence="2">
    <location>
        <begin position="203"/>
        <end position="339"/>
    </location>
</feature>
<proteinExistence type="predicted"/>
<feature type="region of interest" description="Disordered" evidence="1">
    <location>
        <begin position="142"/>
        <end position="203"/>
    </location>
</feature>
<keyword evidence="4" id="KW-1185">Reference proteome</keyword>
<dbReference type="SUPFAM" id="SSF55797">
    <property type="entry name" value="PR-1-like"/>
    <property type="match status" value="1"/>
</dbReference>
<organism evidence="3 4">
    <name type="scientific">Ancylostoma ceylanicum</name>
    <dbReference type="NCBI Taxonomy" id="53326"/>
    <lineage>
        <taxon>Eukaryota</taxon>
        <taxon>Metazoa</taxon>
        <taxon>Ecdysozoa</taxon>
        <taxon>Nematoda</taxon>
        <taxon>Chromadorea</taxon>
        <taxon>Rhabditida</taxon>
        <taxon>Rhabditina</taxon>
        <taxon>Rhabditomorpha</taxon>
        <taxon>Strongyloidea</taxon>
        <taxon>Ancylostomatidae</taxon>
        <taxon>Ancylostomatinae</taxon>
        <taxon>Ancylostoma</taxon>
    </lineage>
</organism>
<dbReference type="SMART" id="SM00198">
    <property type="entry name" value="SCP"/>
    <property type="match status" value="1"/>
</dbReference>
<name>A0A016VHI2_9BILA</name>
<sequence>MVHGDFSLPPSATRLSATSDPFADKAKIEANVNAAVLPWSERLHVELLKDPIYNNQRMAPFANIIYNNSLSVGCKGYYCSAETKAAILCVYSDIPKLGSPLYWDNSNDQKGCTAATTCKEAIAGATTSCEAAQGLCKTTLTTLPTTTAPPTTGATSPSADSSTASSAPSDSSSASTGSSAATPSTTPSAAATSTTPAETMTPEIRNKIIDMHNYRRSIVAKGTVRNGKEGNPNCPAATNMYHMRYDIALEREAQAYADTCTTVGSAVSTRPNSGENVYTSPSTTIPFYDAFVEAQQRWFSEIFRNGVNPKMKYTRFLEQKAGAPIKFTQSTGQKPETVNVRKEHLSPLFQLDSRIPRVRTSYSSTVLMVGQDTKPEDKAHTWKRPQGSLVTSPALASASASHGQMRTS</sequence>
<dbReference type="Gene3D" id="3.40.33.10">
    <property type="entry name" value="CAP"/>
    <property type="match status" value="2"/>
</dbReference>
<feature type="compositionally biased region" description="Low complexity" evidence="1">
    <location>
        <begin position="142"/>
        <end position="197"/>
    </location>
</feature>
<dbReference type="OrthoDB" id="5874910at2759"/>
<evidence type="ECO:0000313" key="4">
    <source>
        <dbReference type="Proteomes" id="UP000024635"/>
    </source>
</evidence>
<dbReference type="Proteomes" id="UP000024635">
    <property type="component" value="Unassembled WGS sequence"/>
</dbReference>
<dbReference type="Pfam" id="PF00188">
    <property type="entry name" value="CAP"/>
    <property type="match status" value="1"/>
</dbReference>
<comment type="caution">
    <text evidence="3">The sequence shown here is derived from an EMBL/GenBank/DDBJ whole genome shotgun (WGS) entry which is preliminary data.</text>
</comment>
<gene>
    <name evidence="3" type="primary">Acey_s0010.g1032</name>
    <name evidence="3" type="ORF">Y032_0010g1032</name>
</gene>
<dbReference type="STRING" id="53326.A0A016VHI2"/>
<evidence type="ECO:0000256" key="1">
    <source>
        <dbReference type="SAM" id="MobiDB-lite"/>
    </source>
</evidence>
<dbReference type="AlphaFoldDB" id="A0A016VHI2"/>
<accession>A0A016VHI2</accession>
<evidence type="ECO:0000259" key="2">
    <source>
        <dbReference type="SMART" id="SM00198"/>
    </source>
</evidence>
<feature type="compositionally biased region" description="Polar residues" evidence="1">
    <location>
        <begin position="398"/>
        <end position="408"/>
    </location>
</feature>
<reference evidence="4" key="1">
    <citation type="journal article" date="2015" name="Nat. Genet.">
        <title>The genome and transcriptome of the zoonotic hookworm Ancylostoma ceylanicum identify infection-specific gene families.</title>
        <authorList>
            <person name="Schwarz E.M."/>
            <person name="Hu Y."/>
            <person name="Antoshechkin I."/>
            <person name="Miller M.M."/>
            <person name="Sternberg P.W."/>
            <person name="Aroian R.V."/>
        </authorList>
    </citation>
    <scope>NUCLEOTIDE SEQUENCE</scope>
    <source>
        <strain evidence="4">HY135</strain>
    </source>
</reference>